<dbReference type="RefSeq" id="WP_007131178.1">
    <property type="nucleotide sequence ID" value="NZ_CP139098.1"/>
</dbReference>
<protein>
    <submittedName>
        <fullName evidence="1">ABC-type phosphate/phosphonate transport system substrate-binding protein</fullName>
    </submittedName>
</protein>
<comment type="caution">
    <text evidence="1">The sequence shown here is derived from an EMBL/GenBank/DDBJ whole genome shotgun (WGS) entry which is preliminary data.</text>
</comment>
<gene>
    <name evidence="1" type="ORF">J2Z18_004590</name>
</gene>
<accession>A0ABS4FGU9</accession>
<keyword evidence="2" id="KW-1185">Reference proteome</keyword>
<dbReference type="Proteomes" id="UP000706926">
    <property type="component" value="Unassembled WGS sequence"/>
</dbReference>
<sequence>MLALSMILAACGGKDSGSGAKNDSGPVAEGDLKEKELVKLNVVIMGNNKKDTAEVVEAVNQITREKLNVEMDLTYIQNDPVMDRFFNYNMLMP</sequence>
<evidence type="ECO:0000313" key="1">
    <source>
        <dbReference type="EMBL" id="MBP1895480.1"/>
    </source>
</evidence>
<dbReference type="EMBL" id="JAGGKI010000014">
    <property type="protein sequence ID" value="MBP1895480.1"/>
    <property type="molecule type" value="Genomic_DNA"/>
</dbReference>
<proteinExistence type="predicted"/>
<name>A0ABS4FGU9_9BACL</name>
<reference evidence="1 2" key="1">
    <citation type="submission" date="2021-03" db="EMBL/GenBank/DDBJ databases">
        <title>Genomic Encyclopedia of Type Strains, Phase IV (KMG-IV): sequencing the most valuable type-strain genomes for metagenomic binning, comparative biology and taxonomic classification.</title>
        <authorList>
            <person name="Goeker M."/>
        </authorList>
    </citation>
    <scope>NUCLEOTIDE SEQUENCE [LARGE SCALE GENOMIC DNA]</scope>
    <source>
        <strain evidence="1 2">DSM 15596</strain>
    </source>
</reference>
<evidence type="ECO:0000313" key="2">
    <source>
        <dbReference type="Proteomes" id="UP000706926"/>
    </source>
</evidence>
<organism evidence="1 2">
    <name type="scientific">Paenibacillus lactis</name>
    <dbReference type="NCBI Taxonomy" id="228574"/>
    <lineage>
        <taxon>Bacteria</taxon>
        <taxon>Bacillati</taxon>
        <taxon>Bacillota</taxon>
        <taxon>Bacilli</taxon>
        <taxon>Bacillales</taxon>
        <taxon>Paenibacillaceae</taxon>
        <taxon>Paenibacillus</taxon>
    </lineage>
</organism>
<dbReference type="GeneID" id="95406493"/>